<evidence type="ECO:0000256" key="1">
    <source>
        <dbReference type="SAM" id="MobiDB-lite"/>
    </source>
</evidence>
<proteinExistence type="predicted"/>
<organism evidence="2">
    <name type="scientific">Physcomitrium patens</name>
    <name type="common">Spreading-leaved earth moss</name>
    <name type="synonym">Physcomitrella patens</name>
    <dbReference type="NCBI Taxonomy" id="3218"/>
    <lineage>
        <taxon>Eukaryota</taxon>
        <taxon>Viridiplantae</taxon>
        <taxon>Streptophyta</taxon>
        <taxon>Embryophyta</taxon>
        <taxon>Bryophyta</taxon>
        <taxon>Bryophytina</taxon>
        <taxon>Bryopsida</taxon>
        <taxon>Funariidae</taxon>
        <taxon>Funariales</taxon>
        <taxon>Funariaceae</taxon>
        <taxon>Physcomitrium</taxon>
    </lineage>
</organism>
<gene>
    <name evidence="2" type="ORF">PHYPA_001599</name>
</gene>
<feature type="compositionally biased region" description="Polar residues" evidence="1">
    <location>
        <begin position="30"/>
        <end position="47"/>
    </location>
</feature>
<reference evidence="2 4" key="1">
    <citation type="journal article" date="2008" name="Science">
        <title>The Physcomitrella genome reveals evolutionary insights into the conquest of land by plants.</title>
        <authorList>
            <person name="Rensing S."/>
            <person name="Lang D."/>
            <person name="Zimmer A."/>
            <person name="Terry A."/>
            <person name="Salamov A."/>
            <person name="Shapiro H."/>
            <person name="Nishiyama T."/>
            <person name="Perroud P.-F."/>
            <person name="Lindquist E."/>
            <person name="Kamisugi Y."/>
            <person name="Tanahashi T."/>
            <person name="Sakakibara K."/>
            <person name="Fujita T."/>
            <person name="Oishi K."/>
            <person name="Shin-I T."/>
            <person name="Kuroki Y."/>
            <person name="Toyoda A."/>
            <person name="Suzuki Y."/>
            <person name="Hashimoto A."/>
            <person name="Yamaguchi K."/>
            <person name="Sugano A."/>
            <person name="Kohara Y."/>
            <person name="Fujiyama A."/>
            <person name="Anterola A."/>
            <person name="Aoki S."/>
            <person name="Ashton N."/>
            <person name="Barbazuk W.B."/>
            <person name="Barker E."/>
            <person name="Bennetzen J."/>
            <person name="Bezanilla M."/>
            <person name="Blankenship R."/>
            <person name="Cho S.H."/>
            <person name="Dutcher S."/>
            <person name="Estelle M."/>
            <person name="Fawcett J.A."/>
            <person name="Gundlach H."/>
            <person name="Hanada K."/>
            <person name="Heyl A."/>
            <person name="Hicks K.A."/>
            <person name="Hugh J."/>
            <person name="Lohr M."/>
            <person name="Mayer K."/>
            <person name="Melkozernov A."/>
            <person name="Murata T."/>
            <person name="Nelson D."/>
            <person name="Pils B."/>
            <person name="Prigge M."/>
            <person name="Reiss B."/>
            <person name="Renner T."/>
            <person name="Rombauts S."/>
            <person name="Rushton P."/>
            <person name="Sanderfoot A."/>
            <person name="Schween G."/>
            <person name="Shiu S.-H."/>
            <person name="Stueber K."/>
            <person name="Theodoulou F.L."/>
            <person name="Tu H."/>
            <person name="Van de Peer Y."/>
            <person name="Verrier P.J."/>
            <person name="Waters E."/>
            <person name="Wood A."/>
            <person name="Yang L."/>
            <person name="Cove D."/>
            <person name="Cuming A."/>
            <person name="Hasebe M."/>
            <person name="Lucas S."/>
            <person name="Mishler D.B."/>
            <person name="Reski R."/>
            <person name="Grigoriev I."/>
            <person name="Quatrano R.S."/>
            <person name="Boore J.L."/>
        </authorList>
    </citation>
    <scope>NUCLEOTIDE SEQUENCE [LARGE SCALE GENOMIC DNA]</scope>
    <source>
        <strain evidence="3 4">cv. Gransden 2004</strain>
    </source>
</reference>
<dbReference type="InParanoid" id="A0A2K1LAV9"/>
<accession>A0A2K1LAV9</accession>
<reference evidence="2 4" key="2">
    <citation type="journal article" date="2018" name="Plant J.">
        <title>The Physcomitrella patens chromosome-scale assembly reveals moss genome structure and evolution.</title>
        <authorList>
            <person name="Lang D."/>
            <person name="Ullrich K.K."/>
            <person name="Murat F."/>
            <person name="Fuchs J."/>
            <person name="Jenkins J."/>
            <person name="Haas F.B."/>
            <person name="Piednoel M."/>
            <person name="Gundlach H."/>
            <person name="Van Bel M."/>
            <person name="Meyberg R."/>
            <person name="Vives C."/>
            <person name="Morata J."/>
            <person name="Symeonidi A."/>
            <person name="Hiss M."/>
            <person name="Muchero W."/>
            <person name="Kamisugi Y."/>
            <person name="Saleh O."/>
            <person name="Blanc G."/>
            <person name="Decker E.L."/>
            <person name="van Gessel N."/>
            <person name="Grimwood J."/>
            <person name="Hayes R.D."/>
            <person name="Graham S.W."/>
            <person name="Gunter L.E."/>
            <person name="McDaniel S.F."/>
            <person name="Hoernstein S.N.W."/>
            <person name="Larsson A."/>
            <person name="Li F.W."/>
            <person name="Perroud P.F."/>
            <person name="Phillips J."/>
            <person name="Ranjan P."/>
            <person name="Rokshar D.S."/>
            <person name="Rothfels C.J."/>
            <person name="Schneider L."/>
            <person name="Shu S."/>
            <person name="Stevenson D.W."/>
            <person name="Thummler F."/>
            <person name="Tillich M."/>
            <person name="Villarreal Aguilar J.C."/>
            <person name="Widiez T."/>
            <person name="Wong G.K."/>
            <person name="Wymore A."/>
            <person name="Zhang Y."/>
            <person name="Zimmer A.D."/>
            <person name="Quatrano R.S."/>
            <person name="Mayer K.F.X."/>
            <person name="Goodstein D."/>
            <person name="Casacuberta J.M."/>
            <person name="Vandepoele K."/>
            <person name="Reski R."/>
            <person name="Cuming A.C."/>
            <person name="Tuskan G.A."/>
            <person name="Maumus F."/>
            <person name="Salse J."/>
            <person name="Schmutz J."/>
            <person name="Rensing S.A."/>
        </authorList>
    </citation>
    <scope>NUCLEOTIDE SEQUENCE [LARGE SCALE GENOMIC DNA]</scope>
    <source>
        <strain evidence="3 4">cv. Gransden 2004</strain>
    </source>
</reference>
<evidence type="ECO:0000313" key="4">
    <source>
        <dbReference type="Proteomes" id="UP000006727"/>
    </source>
</evidence>
<dbReference type="AlphaFoldDB" id="A0A2K1LAV9"/>
<dbReference type="EMBL" id="ABEU02000001">
    <property type="protein sequence ID" value="PNR63174.1"/>
    <property type="molecule type" value="Genomic_DNA"/>
</dbReference>
<protein>
    <submittedName>
        <fullName evidence="2 3">Uncharacterized protein</fullName>
    </submittedName>
</protein>
<dbReference type="Gramene" id="Pp3c1_34522V3.1">
    <property type="protein sequence ID" value="PAC:32967320.CDS.1"/>
    <property type="gene ID" value="Pp3c1_34522"/>
</dbReference>
<dbReference type="EnsemblPlants" id="Pp3c1_34522V3.1">
    <property type="protein sequence ID" value="PAC:32967320.CDS.1"/>
    <property type="gene ID" value="Pp3c1_34522"/>
</dbReference>
<dbReference type="Proteomes" id="UP000006727">
    <property type="component" value="Chromosome 1"/>
</dbReference>
<keyword evidence="4" id="KW-1185">Reference proteome</keyword>
<name>A0A2K1LAV9_PHYPA</name>
<evidence type="ECO:0000313" key="3">
    <source>
        <dbReference type="EnsemblPlants" id="PAC:32967320.CDS.1"/>
    </source>
</evidence>
<sequence>MLPRFPPPSSAPIGLRAKVQRQVGRRFQRCTRSSSLPTHKTNKTQTGSCLEKQSRRITWYRAKYKCCCSRT</sequence>
<feature type="region of interest" description="Disordered" evidence="1">
    <location>
        <begin position="28"/>
        <end position="47"/>
    </location>
</feature>
<evidence type="ECO:0000313" key="2">
    <source>
        <dbReference type="EMBL" id="PNR63174.1"/>
    </source>
</evidence>
<reference evidence="3" key="3">
    <citation type="submission" date="2020-12" db="UniProtKB">
        <authorList>
            <consortium name="EnsemblPlants"/>
        </authorList>
    </citation>
    <scope>IDENTIFICATION</scope>
</reference>